<dbReference type="GO" id="GO:0022857">
    <property type="term" value="F:transmembrane transporter activity"/>
    <property type="evidence" value="ECO:0007669"/>
    <property type="project" value="InterPro"/>
</dbReference>
<evidence type="ECO:0000256" key="6">
    <source>
        <dbReference type="ARBA" id="ARBA00023136"/>
    </source>
</evidence>
<accession>A0AB33ITB0</accession>
<protein>
    <submittedName>
        <fullName evidence="9">Biopolymer transporter ExbD</fullName>
    </submittedName>
</protein>
<keyword evidence="7" id="KW-0813">Transport</keyword>
<keyword evidence="3" id="KW-1003">Cell membrane</keyword>
<keyword evidence="6 8" id="KW-0472">Membrane</keyword>
<evidence type="ECO:0000256" key="1">
    <source>
        <dbReference type="ARBA" id="ARBA00004162"/>
    </source>
</evidence>
<keyword evidence="5 8" id="KW-1133">Transmembrane helix</keyword>
<organism evidence="9">
    <name type="scientific">Prevotella sp. GTC17253</name>
    <dbReference type="NCBI Taxonomy" id="3236793"/>
    <lineage>
        <taxon>Bacteria</taxon>
        <taxon>Pseudomonadati</taxon>
        <taxon>Bacteroidota</taxon>
        <taxon>Bacteroidia</taxon>
        <taxon>Bacteroidales</taxon>
        <taxon>Prevotellaceae</taxon>
        <taxon>Prevotella</taxon>
    </lineage>
</organism>
<evidence type="ECO:0000256" key="5">
    <source>
        <dbReference type="ARBA" id="ARBA00022989"/>
    </source>
</evidence>
<comment type="subcellular location">
    <subcellularLocation>
        <location evidence="1">Cell membrane</location>
        <topology evidence="1">Single-pass membrane protein</topology>
    </subcellularLocation>
    <subcellularLocation>
        <location evidence="7">Cell membrane</location>
        <topology evidence="7">Single-pass type II membrane protein</topology>
    </subcellularLocation>
</comment>
<feature type="transmembrane region" description="Helical" evidence="8">
    <location>
        <begin position="20"/>
        <end position="37"/>
    </location>
</feature>
<dbReference type="PANTHER" id="PTHR30558:SF3">
    <property type="entry name" value="BIOPOLYMER TRANSPORT PROTEIN EXBD-RELATED"/>
    <property type="match status" value="1"/>
</dbReference>
<evidence type="ECO:0000256" key="8">
    <source>
        <dbReference type="SAM" id="Phobius"/>
    </source>
</evidence>
<comment type="similarity">
    <text evidence="2 7">Belongs to the ExbD/TolR family.</text>
</comment>
<evidence type="ECO:0000256" key="7">
    <source>
        <dbReference type="RuleBase" id="RU003879"/>
    </source>
</evidence>
<dbReference type="AlphaFoldDB" id="A0AB33ITB0"/>
<keyword evidence="7" id="KW-0653">Protein transport</keyword>
<evidence type="ECO:0000256" key="4">
    <source>
        <dbReference type="ARBA" id="ARBA00022692"/>
    </source>
</evidence>
<dbReference type="PANTHER" id="PTHR30558">
    <property type="entry name" value="EXBD MEMBRANE COMPONENT OF PMF-DRIVEN MACROMOLECULE IMPORT SYSTEM"/>
    <property type="match status" value="1"/>
</dbReference>
<dbReference type="EMBL" id="AP035785">
    <property type="protein sequence ID" value="BFO71228.1"/>
    <property type="molecule type" value="Genomic_DNA"/>
</dbReference>
<reference evidence="9" key="1">
    <citation type="submission" date="2024-07" db="EMBL/GenBank/DDBJ databases">
        <title>Complete genome sequence of Prevotella sp. YM-2024 GTC17253.</title>
        <authorList>
            <person name="Hayashi M."/>
            <person name="Muto Y."/>
            <person name="Tanaka K."/>
            <person name="Niwa H."/>
        </authorList>
    </citation>
    <scope>NUCLEOTIDE SEQUENCE</scope>
    <source>
        <strain evidence="9">GTC17253</strain>
    </source>
</reference>
<dbReference type="Pfam" id="PF02472">
    <property type="entry name" value="ExbD"/>
    <property type="match status" value="1"/>
</dbReference>
<name>A0AB33ITB0_9BACT</name>
<evidence type="ECO:0000256" key="2">
    <source>
        <dbReference type="ARBA" id="ARBA00005811"/>
    </source>
</evidence>
<dbReference type="GO" id="GO:0005886">
    <property type="term" value="C:plasma membrane"/>
    <property type="evidence" value="ECO:0007669"/>
    <property type="project" value="UniProtKB-SubCell"/>
</dbReference>
<dbReference type="GO" id="GO:0015031">
    <property type="term" value="P:protein transport"/>
    <property type="evidence" value="ECO:0007669"/>
    <property type="project" value="UniProtKB-KW"/>
</dbReference>
<dbReference type="InterPro" id="IPR003400">
    <property type="entry name" value="ExbD"/>
</dbReference>
<sequence length="177" mass="20185">MFSHRKHKVPELNTTSTADISFMLLIFFLVASSMDVSKGISRILPPMDKQTETIETNVDSKTLMALKVTAANQLLIDGKPADVGTLRQRVEDFLTTRERKHLISLDVDPAANYNIYFNIQNELVAAYRIWRNRAAWRVYKKSYEQCSAEQKTQIRTLCPQRIVETEHAANAEKGAEP</sequence>
<evidence type="ECO:0000313" key="9">
    <source>
        <dbReference type="EMBL" id="BFO71228.1"/>
    </source>
</evidence>
<keyword evidence="4 7" id="KW-0812">Transmembrane</keyword>
<proteinExistence type="inferred from homology"/>
<evidence type="ECO:0000256" key="3">
    <source>
        <dbReference type="ARBA" id="ARBA00022475"/>
    </source>
</evidence>
<gene>
    <name evidence="9" type="ORF">GTC17253_11940</name>
</gene>